<protein>
    <submittedName>
        <fullName evidence="1">Uncharacterized protein</fullName>
    </submittedName>
</protein>
<dbReference type="EMBL" id="CP130144">
    <property type="protein sequence ID" value="WNZ48659.1"/>
    <property type="molecule type" value="Genomic_DNA"/>
</dbReference>
<reference evidence="1" key="1">
    <citation type="journal article" date="2023" name="Plants (Basel)">
        <title>Genomic Analysis of Leptolyngbya boryana CZ1 Reveals Efficient Carbon Fixation Modules.</title>
        <authorList>
            <person name="Bai X."/>
            <person name="Wang H."/>
            <person name="Cheng W."/>
            <person name="Wang J."/>
            <person name="Ma M."/>
            <person name="Hu H."/>
            <person name="Song Z."/>
            <person name="Ma H."/>
            <person name="Fan Y."/>
            <person name="Du C."/>
            <person name="Xu J."/>
        </authorList>
    </citation>
    <scope>NUCLEOTIDE SEQUENCE</scope>
    <source>
        <strain evidence="1">CZ1</strain>
    </source>
</reference>
<proteinExistence type="predicted"/>
<accession>A0AA96X2H5</accession>
<dbReference type="AlphaFoldDB" id="A0AA96X2H5"/>
<organism evidence="1">
    <name type="scientific">Leptolyngbya boryana CZ1</name>
    <dbReference type="NCBI Taxonomy" id="3060204"/>
    <lineage>
        <taxon>Bacteria</taxon>
        <taxon>Bacillati</taxon>
        <taxon>Cyanobacteriota</taxon>
        <taxon>Cyanophyceae</taxon>
        <taxon>Leptolyngbyales</taxon>
        <taxon>Leptolyngbyaceae</taxon>
        <taxon>Leptolyngbya group</taxon>
        <taxon>Leptolyngbya</taxon>
    </lineage>
</organism>
<sequence length="62" mass="7232">MPSNHSQDSKDVLTEYEFDYKQAKTNRFVTIQKRTAVVLDEDVAQFLTTPESMDKILRPLIE</sequence>
<dbReference type="RefSeq" id="WP_316428844.1">
    <property type="nucleotide sequence ID" value="NZ_CP130144.1"/>
</dbReference>
<name>A0AA96X2H5_LEPBY</name>
<reference evidence="1" key="2">
    <citation type="submission" date="2023-07" db="EMBL/GenBank/DDBJ databases">
        <authorList>
            <person name="Bai X.-H."/>
            <person name="Wang H.-H."/>
            <person name="Wang J."/>
            <person name="Ma M.-Y."/>
            <person name="Hu H.-H."/>
            <person name="Song Z.-L."/>
            <person name="Ma H.-G."/>
            <person name="Fan Y."/>
            <person name="Du C.-Y."/>
            <person name="Xu J.-C."/>
        </authorList>
    </citation>
    <scope>NUCLEOTIDE SEQUENCE</scope>
    <source>
        <strain evidence="1">CZ1</strain>
    </source>
</reference>
<gene>
    <name evidence="1" type="ORF">Q2T42_12560</name>
</gene>
<evidence type="ECO:0000313" key="1">
    <source>
        <dbReference type="EMBL" id="WNZ48659.1"/>
    </source>
</evidence>